<dbReference type="SUPFAM" id="SSF56601">
    <property type="entry name" value="beta-lactamase/transpeptidase-like"/>
    <property type="match status" value="1"/>
</dbReference>
<evidence type="ECO:0000313" key="5">
    <source>
        <dbReference type="Proteomes" id="UP001140511"/>
    </source>
</evidence>
<dbReference type="Pfam" id="PF11954">
    <property type="entry name" value="DUF3471"/>
    <property type="match status" value="1"/>
</dbReference>
<dbReference type="AlphaFoldDB" id="A0A9W9B8U5"/>
<gene>
    <name evidence="4" type="ORF">T069G_09253</name>
</gene>
<feature type="domain" description="Beta-lactamase-related" evidence="2">
    <location>
        <begin position="13"/>
        <end position="340"/>
    </location>
</feature>
<dbReference type="PANTHER" id="PTHR46825">
    <property type="entry name" value="D-ALANYL-D-ALANINE-CARBOXYPEPTIDASE/ENDOPEPTIDASE AMPH"/>
    <property type="match status" value="1"/>
</dbReference>
<accession>A0A9W9B8U5</accession>
<evidence type="ECO:0000259" key="3">
    <source>
        <dbReference type="Pfam" id="PF11954"/>
    </source>
</evidence>
<evidence type="ECO:0000313" key="4">
    <source>
        <dbReference type="EMBL" id="KAJ4855885.1"/>
    </source>
</evidence>
<keyword evidence="5" id="KW-1185">Reference proteome</keyword>
<dbReference type="InterPro" id="IPR021860">
    <property type="entry name" value="Peptidase_S12_Pab87-rel_C"/>
</dbReference>
<feature type="domain" description="Peptidase S12 Pab87-related C-terminal" evidence="3">
    <location>
        <begin position="411"/>
        <end position="510"/>
    </location>
</feature>
<dbReference type="Proteomes" id="UP001140511">
    <property type="component" value="Unassembled WGS sequence"/>
</dbReference>
<comment type="similarity">
    <text evidence="1">Belongs to the peptidase S12 family.</text>
</comment>
<dbReference type="Gene3D" id="3.40.710.10">
    <property type="entry name" value="DD-peptidase/beta-lactamase superfamily"/>
    <property type="match status" value="1"/>
</dbReference>
<sequence>MDLFNSPAFSARAEALIKKFHVPGLAIALVHKDVTASKTFGMASLEPPRPMTTDTLFDIASASKSLTAASVALLVADDKFPDVKYDAEMAKLLPGEFVMPGEGYEGVTVDDILSHRSGLAPNDNSYLGPRAKNTDSAQSITRNLRNLGTAAPIRAKFMYCNMMYTVATYLVEQKTGISFADFLDQHFFQPLGMTSSNLQPERARAKGLGDRISPGYWWDRKAKQYSTFVIPDAPEAQGAGSIITSVDDYVKYVRAIMNKEGPFTEDVYKGIIRPRSIISQNYDKLLPFTSPLLYAAGWEVHHYRGYLVVAHHGGIAGSSTIHFFVPNLNFGGAMFGNSDDASFVAEVLMQELIDELLGLPQDQRLTWDKVLYEKNTGKKYDEYDTNANEDAETEAEELEAERQKLCPGIKESEPQKMPLTAYTGEYWNPGWRGVVVQVKDGELFIDCSDRSYVFTVKLQHVCEQTKYVAVMREVVGGVGTAMRAEFRFENDVAVKIGIMFEEELDDYIWFDRSRNLPPAAAVLVRLEVGMVADSAGSVDSSGSADSADSADSAGCADSVGCAGCAGCAGPMSAVLVEIRGRLEIGVVAGSDGSAGPMSAAAVLFEIRSRLEVGVVASSTGPTSAAVDPTSAAADPMSGSADPISAAAVFAEIRGRLDIGVVAGSADSMSAIPGSVGAGAGVVGLVGPGSVGADVGLAGARIGICGLA</sequence>
<comment type="caution">
    <text evidence="4">The sequence shown here is derived from an EMBL/GenBank/DDBJ whole genome shotgun (WGS) entry which is preliminary data.</text>
</comment>
<organism evidence="4 5">
    <name type="scientific">Trichoderma breve</name>
    <dbReference type="NCBI Taxonomy" id="2034170"/>
    <lineage>
        <taxon>Eukaryota</taxon>
        <taxon>Fungi</taxon>
        <taxon>Dikarya</taxon>
        <taxon>Ascomycota</taxon>
        <taxon>Pezizomycotina</taxon>
        <taxon>Sordariomycetes</taxon>
        <taxon>Hypocreomycetidae</taxon>
        <taxon>Hypocreales</taxon>
        <taxon>Hypocreaceae</taxon>
        <taxon>Trichoderma</taxon>
    </lineage>
</organism>
<dbReference type="EMBL" id="JAOPEN010000006">
    <property type="protein sequence ID" value="KAJ4855885.1"/>
    <property type="molecule type" value="Genomic_DNA"/>
</dbReference>
<dbReference type="InterPro" id="IPR012338">
    <property type="entry name" value="Beta-lactam/transpept-like"/>
</dbReference>
<dbReference type="RefSeq" id="XP_056024941.1">
    <property type="nucleotide sequence ID" value="XM_056176463.1"/>
</dbReference>
<dbReference type="GeneID" id="80871151"/>
<name>A0A9W9B8U5_9HYPO</name>
<reference evidence="4" key="1">
    <citation type="submission" date="2022-09" db="EMBL/GenBank/DDBJ databases">
        <title>Chromosome-level assembly of Trichoderma breve T069, a fungus used in development of biopesticide product.</title>
        <authorList>
            <person name="Lin R."/>
            <person name="Liu T."/>
        </authorList>
    </citation>
    <scope>NUCLEOTIDE SEQUENCE</scope>
    <source>
        <strain evidence="4">T069</strain>
    </source>
</reference>
<dbReference type="InterPro" id="IPR001466">
    <property type="entry name" value="Beta-lactam-related"/>
</dbReference>
<dbReference type="Pfam" id="PF00144">
    <property type="entry name" value="Beta-lactamase"/>
    <property type="match status" value="1"/>
</dbReference>
<dbReference type="PANTHER" id="PTHR46825:SF9">
    <property type="entry name" value="BETA-LACTAMASE-RELATED DOMAIN-CONTAINING PROTEIN"/>
    <property type="match status" value="1"/>
</dbReference>
<protein>
    <submittedName>
        <fullName evidence="4">Beta-lactamase domain-containing protein</fullName>
    </submittedName>
</protein>
<evidence type="ECO:0000256" key="1">
    <source>
        <dbReference type="ARBA" id="ARBA00038215"/>
    </source>
</evidence>
<evidence type="ECO:0000259" key="2">
    <source>
        <dbReference type="Pfam" id="PF00144"/>
    </source>
</evidence>
<dbReference type="InterPro" id="IPR050491">
    <property type="entry name" value="AmpC-like"/>
</dbReference>
<proteinExistence type="inferred from homology"/>